<evidence type="ECO:0000259" key="2">
    <source>
        <dbReference type="Pfam" id="PF01970"/>
    </source>
</evidence>
<evidence type="ECO:0000313" key="3">
    <source>
        <dbReference type="EMBL" id="MPM13817.1"/>
    </source>
</evidence>
<feature type="transmembrane region" description="Helical" evidence="1">
    <location>
        <begin position="411"/>
        <end position="427"/>
    </location>
</feature>
<keyword evidence="1" id="KW-1133">Transmembrane helix</keyword>
<name>A0A644XD40_9ZZZZ</name>
<dbReference type="EMBL" id="VSSQ01002177">
    <property type="protein sequence ID" value="MPM13817.1"/>
    <property type="molecule type" value="Genomic_DNA"/>
</dbReference>
<comment type="caution">
    <text evidence="3">The sequence shown here is derived from an EMBL/GenBank/DDBJ whole genome shotgun (WGS) entry which is preliminary data.</text>
</comment>
<feature type="transmembrane region" description="Helical" evidence="1">
    <location>
        <begin position="135"/>
        <end position="155"/>
    </location>
</feature>
<dbReference type="Pfam" id="PF01970">
    <property type="entry name" value="TctA"/>
    <property type="match status" value="1"/>
</dbReference>
<feature type="transmembrane region" description="Helical" evidence="1">
    <location>
        <begin position="253"/>
        <end position="279"/>
    </location>
</feature>
<organism evidence="3">
    <name type="scientific">bioreactor metagenome</name>
    <dbReference type="NCBI Taxonomy" id="1076179"/>
    <lineage>
        <taxon>unclassified sequences</taxon>
        <taxon>metagenomes</taxon>
        <taxon>ecological metagenomes</taxon>
    </lineage>
</organism>
<feature type="transmembrane region" description="Helical" evidence="1">
    <location>
        <begin position="56"/>
        <end position="79"/>
    </location>
</feature>
<dbReference type="InterPro" id="IPR002823">
    <property type="entry name" value="DUF112_TM"/>
</dbReference>
<feature type="transmembrane region" description="Helical" evidence="1">
    <location>
        <begin position="167"/>
        <end position="188"/>
    </location>
</feature>
<dbReference type="PANTHER" id="PTHR35342">
    <property type="entry name" value="TRICARBOXYLIC TRANSPORT PROTEIN"/>
    <property type="match status" value="1"/>
</dbReference>
<evidence type="ECO:0000256" key="1">
    <source>
        <dbReference type="SAM" id="Phobius"/>
    </source>
</evidence>
<reference evidence="3" key="1">
    <citation type="submission" date="2019-08" db="EMBL/GenBank/DDBJ databases">
        <authorList>
            <person name="Kucharzyk K."/>
            <person name="Murdoch R.W."/>
            <person name="Higgins S."/>
            <person name="Loffler F."/>
        </authorList>
    </citation>
    <scope>NUCLEOTIDE SEQUENCE</scope>
</reference>
<feature type="transmembrane region" description="Helical" evidence="1">
    <location>
        <begin position="354"/>
        <end position="373"/>
    </location>
</feature>
<feature type="transmembrane region" description="Helical" evidence="1">
    <location>
        <begin position="200"/>
        <end position="218"/>
    </location>
</feature>
<feature type="transmembrane region" description="Helical" evidence="1">
    <location>
        <begin position="12"/>
        <end position="36"/>
    </location>
</feature>
<feature type="transmembrane region" description="Helical" evidence="1">
    <location>
        <begin position="109"/>
        <end position="129"/>
    </location>
</feature>
<keyword evidence="1" id="KW-0472">Membrane</keyword>
<feature type="transmembrane region" description="Helical" evidence="1">
    <location>
        <begin position="379"/>
        <end position="404"/>
    </location>
</feature>
<keyword evidence="1" id="KW-0812">Transmembrane</keyword>
<dbReference type="PANTHER" id="PTHR35342:SF5">
    <property type="entry name" value="TRICARBOXYLIC TRANSPORT PROTEIN"/>
    <property type="match status" value="1"/>
</dbReference>
<sequence>MDLFLSGLEILFDWQILLAIPLGLILGIVVGAIPGLTSDLGIILCIPLTYTLEPTVAILVLLAIYVGGTYGGSITAILINTPGTSANAATLFDGYPMTQNGEAYKALSMALYASTVGGLISAFVLLFAAPPIAKVTLMFGPAEYLALAVFGLSVIAGVSNSNILKGLMGACIGIFVSTIGLDVISGTMRFTFGNLQLRRGIDLIIALIGLFAISEILMKAKYNPKTDRKIVDPASITRCRISQKEYRRCRKPLTIGTIIGIIIGATPGTGGGLAAFIAYNQVKQSSKHPETFGKGEIEGVAVSESANNAACGGTMIPMLTLGVPGDGATAILMGAFMVHGLVPGPMLFKEQGNILFAIMLGLIVVNISLWLVGNVFTKFYAHITRIPFELLACIVLTFCAAGAYSTNNSMYDVYYIFVFGILAYYLRLMDFQLVPILLGIVLGPLAELNFRRALILSDGSYSIFIKRPISLAFLLIAFGSILVFTIKNFLHQRSLGKEASQME</sequence>
<protein>
    <recommendedName>
        <fullName evidence="2">DUF112 domain-containing protein</fullName>
    </recommendedName>
</protein>
<feature type="domain" description="DUF112" evidence="2">
    <location>
        <begin position="17"/>
        <end position="438"/>
    </location>
</feature>
<feature type="transmembrane region" description="Helical" evidence="1">
    <location>
        <begin position="471"/>
        <end position="490"/>
    </location>
</feature>
<proteinExistence type="predicted"/>
<accession>A0A644XD40</accession>
<feature type="transmembrane region" description="Helical" evidence="1">
    <location>
        <begin position="433"/>
        <end position="450"/>
    </location>
</feature>
<gene>
    <name evidence="3" type="ORF">SDC9_60177</name>
</gene>
<feature type="transmembrane region" description="Helical" evidence="1">
    <location>
        <begin position="327"/>
        <end position="347"/>
    </location>
</feature>
<dbReference type="AlphaFoldDB" id="A0A644XD40"/>